<dbReference type="OrthoDB" id="5403641at2759"/>
<name>A0A8E2EEW7_9PEZI</name>
<dbReference type="EMBL" id="KV744882">
    <property type="protein sequence ID" value="OCK82656.1"/>
    <property type="molecule type" value="Genomic_DNA"/>
</dbReference>
<proteinExistence type="predicted"/>
<organism evidence="1 2">
    <name type="scientific">Lepidopterella palustris CBS 459.81</name>
    <dbReference type="NCBI Taxonomy" id="1314670"/>
    <lineage>
        <taxon>Eukaryota</taxon>
        <taxon>Fungi</taxon>
        <taxon>Dikarya</taxon>
        <taxon>Ascomycota</taxon>
        <taxon>Pezizomycotina</taxon>
        <taxon>Dothideomycetes</taxon>
        <taxon>Pleosporomycetidae</taxon>
        <taxon>Mytilinidiales</taxon>
        <taxon>Argynnaceae</taxon>
        <taxon>Lepidopterella</taxon>
    </lineage>
</organism>
<sequence length="150" mass="16797">MLRTMVSGTTAAAVFGILGATFGSLIFGTGSFPFIAASSLGFVFGSLRWYHASTTEALLCLDNYPTLMRLHLMENYPRYRPFRLNGLNYFRSEQFENSWVLKSMFSAAWLTAQPALEEIHTARQAAIVVEYTGEIAEIKHIGSKQDDKDE</sequence>
<evidence type="ECO:0000313" key="1">
    <source>
        <dbReference type="EMBL" id="OCK82656.1"/>
    </source>
</evidence>
<dbReference type="Proteomes" id="UP000250266">
    <property type="component" value="Unassembled WGS sequence"/>
</dbReference>
<reference evidence="1 2" key="1">
    <citation type="journal article" date="2016" name="Nat. Commun.">
        <title>Ectomycorrhizal ecology is imprinted in the genome of the dominant symbiotic fungus Cenococcum geophilum.</title>
        <authorList>
            <consortium name="DOE Joint Genome Institute"/>
            <person name="Peter M."/>
            <person name="Kohler A."/>
            <person name="Ohm R.A."/>
            <person name="Kuo A."/>
            <person name="Krutzmann J."/>
            <person name="Morin E."/>
            <person name="Arend M."/>
            <person name="Barry K.W."/>
            <person name="Binder M."/>
            <person name="Choi C."/>
            <person name="Clum A."/>
            <person name="Copeland A."/>
            <person name="Grisel N."/>
            <person name="Haridas S."/>
            <person name="Kipfer T."/>
            <person name="LaButti K."/>
            <person name="Lindquist E."/>
            <person name="Lipzen A."/>
            <person name="Maire R."/>
            <person name="Meier B."/>
            <person name="Mihaltcheva S."/>
            <person name="Molinier V."/>
            <person name="Murat C."/>
            <person name="Poggeler S."/>
            <person name="Quandt C.A."/>
            <person name="Sperisen C."/>
            <person name="Tritt A."/>
            <person name="Tisserant E."/>
            <person name="Crous P.W."/>
            <person name="Henrissat B."/>
            <person name="Nehls U."/>
            <person name="Egli S."/>
            <person name="Spatafora J.W."/>
            <person name="Grigoriev I.V."/>
            <person name="Martin F.M."/>
        </authorList>
    </citation>
    <scope>NUCLEOTIDE SEQUENCE [LARGE SCALE GENOMIC DNA]</scope>
    <source>
        <strain evidence="1 2">CBS 459.81</strain>
    </source>
</reference>
<accession>A0A8E2EEW7</accession>
<evidence type="ECO:0000313" key="2">
    <source>
        <dbReference type="Proteomes" id="UP000250266"/>
    </source>
</evidence>
<dbReference type="AlphaFoldDB" id="A0A8E2EEW7"/>
<keyword evidence="2" id="KW-1185">Reference proteome</keyword>
<gene>
    <name evidence="1" type="ORF">K432DRAFT_402742</name>
</gene>
<protein>
    <submittedName>
        <fullName evidence="1">Uncharacterized protein</fullName>
    </submittedName>
</protein>